<dbReference type="Pfam" id="PF09039">
    <property type="entry name" value="HTH_Tnp_Mu_2"/>
    <property type="match status" value="1"/>
</dbReference>
<dbReference type="GO" id="GO:0003676">
    <property type="term" value="F:nucleic acid binding"/>
    <property type="evidence" value="ECO:0007669"/>
    <property type="project" value="InterPro"/>
</dbReference>
<keyword evidence="3" id="KW-1185">Reference proteome</keyword>
<evidence type="ECO:0000259" key="1">
    <source>
        <dbReference type="PROSITE" id="PS50994"/>
    </source>
</evidence>
<dbReference type="GO" id="GO:0015074">
    <property type="term" value="P:DNA integration"/>
    <property type="evidence" value="ECO:0007669"/>
    <property type="project" value="InterPro"/>
</dbReference>
<proteinExistence type="predicted"/>
<dbReference type="KEGG" id="lit:FPZ52_16805"/>
<dbReference type="InterPro" id="IPR015126">
    <property type="entry name" value="Mu_I-gamma"/>
</dbReference>
<keyword evidence="2" id="KW-0614">Plasmid</keyword>
<feature type="domain" description="Integrase catalytic" evidence="1">
    <location>
        <begin position="286"/>
        <end position="484"/>
    </location>
</feature>
<name>A0A5B8JB16_9RHOB</name>
<organism evidence="2 3">
    <name type="scientific">Qingshengfaniella alkalisoli</name>
    <dbReference type="NCBI Taxonomy" id="2599296"/>
    <lineage>
        <taxon>Bacteria</taxon>
        <taxon>Pseudomonadati</taxon>
        <taxon>Pseudomonadota</taxon>
        <taxon>Alphaproteobacteria</taxon>
        <taxon>Rhodobacterales</taxon>
        <taxon>Paracoccaceae</taxon>
        <taxon>Qingshengfaniella</taxon>
    </lineage>
</organism>
<accession>A0A5B8JB16</accession>
<gene>
    <name evidence="2" type="ORF">FPZ52_16805</name>
</gene>
<dbReference type="Gene3D" id="3.30.420.10">
    <property type="entry name" value="Ribonuclease H-like superfamily/Ribonuclease H"/>
    <property type="match status" value="1"/>
</dbReference>
<dbReference type="RefSeq" id="WP_146366775.1">
    <property type="nucleotide sequence ID" value="NZ_CP042265.1"/>
</dbReference>
<protein>
    <submittedName>
        <fullName evidence="2">DDE-type integrase/transposase/recombinase</fullName>
    </submittedName>
</protein>
<sequence>MELSFNTDNVRYAFGKLDRVHINGTACKVIHHSEEGYVFGADDSVGLAQGYSHEQLSRLGAKGRIKVEPGYYDTDSARKRLIQTAGAVADLPSKTRARLSKKDAYCEALLELRRQGMIKMTDGSLKANMALIKGKAMDYAGQDARIGDRTVDISLDFGTAPSPRSLRRWLAAKEELGLIGLADTMHRRGNHTRMMGPDELGLLMTQVRKYLSPEKPTIKMIHDEVQLAFAERNAERAEDGLGALITPSRETVRRAIRELDPFQVVLAREGEAAARKKYRPVLNGLDLTRPLQRVEIDEWKIDLITLMKSSGMFDLLTVEERTAMGLDKKKARWWLTVAICCTTRCILSMVLSREPGGEAATQALQMVMTNKGKCADAVGALTAWDMHGTPELVVTDGGAAFKSERFRFACADSRVATEIAINGVPEVRGTIERVFATFVKDLMPRLSGRTFSSIVEKGDANPADRAALTVDDLTFALIRWVVDI</sequence>
<dbReference type="OrthoDB" id="9814072at2"/>
<dbReference type="PROSITE" id="PS50994">
    <property type="entry name" value="INTEGRASE"/>
    <property type="match status" value="1"/>
</dbReference>
<dbReference type="InterPro" id="IPR036397">
    <property type="entry name" value="RNaseH_sf"/>
</dbReference>
<evidence type="ECO:0000313" key="2">
    <source>
        <dbReference type="EMBL" id="QDY71360.1"/>
    </source>
</evidence>
<geneLocation type="plasmid" evidence="2 3">
    <name>unnamed4</name>
</geneLocation>
<dbReference type="SUPFAM" id="SSF53098">
    <property type="entry name" value="Ribonuclease H-like"/>
    <property type="match status" value="1"/>
</dbReference>
<dbReference type="InterPro" id="IPR001584">
    <property type="entry name" value="Integrase_cat-core"/>
</dbReference>
<dbReference type="InterPro" id="IPR012337">
    <property type="entry name" value="RNaseH-like_sf"/>
</dbReference>
<dbReference type="AlphaFoldDB" id="A0A5B8JB16"/>
<evidence type="ECO:0000313" key="3">
    <source>
        <dbReference type="Proteomes" id="UP000318483"/>
    </source>
</evidence>
<reference evidence="2 3" key="1">
    <citation type="submission" date="2019-07" db="EMBL/GenBank/DDBJ databases">
        <title>Litoreibacter alkalisoli sp. nov., isolated from saline-alkaline soil.</title>
        <authorList>
            <person name="Wang S."/>
            <person name="Xu L."/>
            <person name="Xing Y.-T."/>
            <person name="Sun J.-Q."/>
        </authorList>
    </citation>
    <scope>NUCLEOTIDE SEQUENCE [LARGE SCALE GENOMIC DNA]</scope>
    <source>
        <strain evidence="2 3">LN3S51</strain>
        <plasmid evidence="2 3">unnamed4</plasmid>
    </source>
</reference>
<dbReference type="EMBL" id="CP042265">
    <property type="protein sequence ID" value="QDY71360.1"/>
    <property type="molecule type" value="Genomic_DNA"/>
</dbReference>
<dbReference type="Gene3D" id="1.10.10.60">
    <property type="entry name" value="Homeodomain-like"/>
    <property type="match status" value="1"/>
</dbReference>
<dbReference type="Proteomes" id="UP000318483">
    <property type="component" value="Plasmid unnamed4"/>
</dbReference>